<evidence type="ECO:0000313" key="2">
    <source>
        <dbReference type="EMBL" id="KAJ9584569.1"/>
    </source>
</evidence>
<keyword evidence="1" id="KW-0812">Transmembrane</keyword>
<feature type="non-terminal residue" evidence="2">
    <location>
        <position position="1"/>
    </location>
</feature>
<dbReference type="AlphaFoldDB" id="A0AAD7ZPL2"/>
<feature type="transmembrane region" description="Helical" evidence="1">
    <location>
        <begin position="77"/>
        <end position="97"/>
    </location>
</feature>
<keyword evidence="1" id="KW-1133">Transmembrane helix</keyword>
<gene>
    <name evidence="2" type="ORF">L9F63_021095</name>
</gene>
<sequence length="105" mass="12658">LDIKLLKPTRIILYILRINYQRSRGNYMLRPSRTSKLLFLSLSRPLTNIAFTSKMLFTTQLSAAYTVYIYKLYLNLIIMFKTIQIIIHAILYVKYYFFIDYKRKS</sequence>
<evidence type="ECO:0000313" key="3">
    <source>
        <dbReference type="Proteomes" id="UP001233999"/>
    </source>
</evidence>
<dbReference type="Proteomes" id="UP001233999">
    <property type="component" value="Unassembled WGS sequence"/>
</dbReference>
<reference evidence="2" key="2">
    <citation type="submission" date="2023-05" db="EMBL/GenBank/DDBJ databases">
        <authorList>
            <person name="Fouks B."/>
        </authorList>
    </citation>
    <scope>NUCLEOTIDE SEQUENCE</scope>
    <source>
        <strain evidence="2">Stay&amp;Tobe</strain>
        <tissue evidence="2">Testes</tissue>
    </source>
</reference>
<proteinExistence type="predicted"/>
<accession>A0AAD7ZPL2</accession>
<keyword evidence="1" id="KW-0472">Membrane</keyword>
<reference evidence="2" key="1">
    <citation type="journal article" date="2023" name="IScience">
        <title>Live-bearing cockroach genome reveals convergent evolutionary mechanisms linked to viviparity in insects and beyond.</title>
        <authorList>
            <person name="Fouks B."/>
            <person name="Harrison M.C."/>
            <person name="Mikhailova A.A."/>
            <person name="Marchal E."/>
            <person name="English S."/>
            <person name="Carruthers M."/>
            <person name="Jennings E.C."/>
            <person name="Chiamaka E.L."/>
            <person name="Frigard R.A."/>
            <person name="Pippel M."/>
            <person name="Attardo G.M."/>
            <person name="Benoit J.B."/>
            <person name="Bornberg-Bauer E."/>
            <person name="Tobe S.S."/>
        </authorList>
    </citation>
    <scope>NUCLEOTIDE SEQUENCE</scope>
    <source>
        <strain evidence="2">Stay&amp;Tobe</strain>
    </source>
</reference>
<keyword evidence="3" id="KW-1185">Reference proteome</keyword>
<organism evidence="2 3">
    <name type="scientific">Diploptera punctata</name>
    <name type="common">Pacific beetle cockroach</name>
    <dbReference type="NCBI Taxonomy" id="6984"/>
    <lineage>
        <taxon>Eukaryota</taxon>
        <taxon>Metazoa</taxon>
        <taxon>Ecdysozoa</taxon>
        <taxon>Arthropoda</taxon>
        <taxon>Hexapoda</taxon>
        <taxon>Insecta</taxon>
        <taxon>Pterygota</taxon>
        <taxon>Neoptera</taxon>
        <taxon>Polyneoptera</taxon>
        <taxon>Dictyoptera</taxon>
        <taxon>Blattodea</taxon>
        <taxon>Blaberoidea</taxon>
        <taxon>Blaberidae</taxon>
        <taxon>Diplopterinae</taxon>
        <taxon>Diploptera</taxon>
    </lineage>
</organism>
<protein>
    <submittedName>
        <fullName evidence="2">Uncharacterized protein</fullName>
    </submittedName>
</protein>
<name>A0AAD7ZPL2_DIPPU</name>
<comment type="caution">
    <text evidence="2">The sequence shown here is derived from an EMBL/GenBank/DDBJ whole genome shotgun (WGS) entry which is preliminary data.</text>
</comment>
<evidence type="ECO:0000256" key="1">
    <source>
        <dbReference type="SAM" id="Phobius"/>
    </source>
</evidence>
<dbReference type="EMBL" id="JASPKZ010007393">
    <property type="protein sequence ID" value="KAJ9584569.1"/>
    <property type="molecule type" value="Genomic_DNA"/>
</dbReference>